<evidence type="ECO:0000256" key="1">
    <source>
        <dbReference type="ARBA" id="ARBA00022630"/>
    </source>
</evidence>
<dbReference type="Gene3D" id="3.30.390.50">
    <property type="entry name" value="CO dehydrogenase flavoprotein, C-terminal domain"/>
    <property type="match status" value="1"/>
</dbReference>
<sequence>MHAFDYAAPTSLNEAVAVLASQNGNASILSGGTDLLAAMKDGKGDPSVVVDVKKIDELNILDLDDSGLTIGAAVPCHILNSSELVRDNYPALHDSSSLIGGTQIQGRATFGGNLCNASPAADAIPNLIAHKAVANIFGPDGNRSVPVEDFCTGPGSTVLDAGELLVSLSLPTPPAGFGAGYLRFIPRNEMDIAVVGAGVSVILDGDTVVEGRVSLGAVAPTPLFVQECSDAMAGQALSEALITEVGRLAEQAARPISDMRGTVAQRKHLSNVLTRRAMQIAVDRARS</sequence>
<keyword evidence="3" id="KW-0560">Oxidoreductase</keyword>
<dbReference type="EMBL" id="VXPY01000094">
    <property type="protein sequence ID" value="MYD91288.1"/>
    <property type="molecule type" value="Genomic_DNA"/>
</dbReference>
<evidence type="ECO:0000313" key="5">
    <source>
        <dbReference type="EMBL" id="MYD91288.1"/>
    </source>
</evidence>
<dbReference type="GO" id="GO:0016491">
    <property type="term" value="F:oxidoreductase activity"/>
    <property type="evidence" value="ECO:0007669"/>
    <property type="project" value="UniProtKB-KW"/>
</dbReference>
<evidence type="ECO:0000256" key="2">
    <source>
        <dbReference type="ARBA" id="ARBA00022827"/>
    </source>
</evidence>
<dbReference type="SUPFAM" id="SSF55447">
    <property type="entry name" value="CO dehydrogenase flavoprotein C-terminal domain-like"/>
    <property type="match status" value="1"/>
</dbReference>
<feature type="domain" description="FAD-binding PCMH-type" evidence="4">
    <location>
        <begin position="1"/>
        <end position="175"/>
    </location>
</feature>
<dbReference type="InterPro" id="IPR016167">
    <property type="entry name" value="FAD-bd_PCMH_sub1"/>
</dbReference>
<name>A0A6B1DVN2_9CHLR</name>
<reference evidence="5" key="1">
    <citation type="submission" date="2019-09" db="EMBL/GenBank/DDBJ databases">
        <title>Characterisation of the sponge microbiome using genome-centric metagenomics.</title>
        <authorList>
            <person name="Engelberts J.P."/>
            <person name="Robbins S.J."/>
            <person name="De Goeij J.M."/>
            <person name="Aranda M."/>
            <person name="Bell S.C."/>
            <person name="Webster N.S."/>
        </authorList>
    </citation>
    <scope>NUCLEOTIDE SEQUENCE</scope>
    <source>
        <strain evidence="5">SB0662_bin_9</strain>
    </source>
</reference>
<dbReference type="Pfam" id="PF00941">
    <property type="entry name" value="FAD_binding_5"/>
    <property type="match status" value="1"/>
</dbReference>
<accession>A0A6B1DVN2</accession>
<dbReference type="Pfam" id="PF03450">
    <property type="entry name" value="CO_deh_flav_C"/>
    <property type="match status" value="1"/>
</dbReference>
<dbReference type="AlphaFoldDB" id="A0A6B1DVN2"/>
<gene>
    <name evidence="5" type="ORF">F4Y08_13280</name>
</gene>
<dbReference type="GO" id="GO:0071949">
    <property type="term" value="F:FAD binding"/>
    <property type="evidence" value="ECO:0007669"/>
    <property type="project" value="InterPro"/>
</dbReference>
<dbReference type="InterPro" id="IPR005107">
    <property type="entry name" value="CO_DH_flav_C"/>
</dbReference>
<dbReference type="InterPro" id="IPR016166">
    <property type="entry name" value="FAD-bd_PCMH"/>
</dbReference>
<protein>
    <submittedName>
        <fullName evidence="5">Xanthine dehydrogenase family protein subunit M</fullName>
    </submittedName>
</protein>
<dbReference type="PANTHER" id="PTHR42659">
    <property type="entry name" value="XANTHINE DEHYDROGENASE SUBUNIT C-RELATED"/>
    <property type="match status" value="1"/>
</dbReference>
<evidence type="ECO:0000256" key="3">
    <source>
        <dbReference type="ARBA" id="ARBA00023002"/>
    </source>
</evidence>
<dbReference type="InterPro" id="IPR036683">
    <property type="entry name" value="CO_DH_flav_C_dom_sf"/>
</dbReference>
<dbReference type="InterPro" id="IPR016169">
    <property type="entry name" value="FAD-bd_PCMH_sub2"/>
</dbReference>
<organism evidence="5">
    <name type="scientific">Caldilineaceae bacterium SB0662_bin_9</name>
    <dbReference type="NCBI Taxonomy" id="2605258"/>
    <lineage>
        <taxon>Bacteria</taxon>
        <taxon>Bacillati</taxon>
        <taxon>Chloroflexota</taxon>
        <taxon>Caldilineae</taxon>
        <taxon>Caldilineales</taxon>
        <taxon>Caldilineaceae</taxon>
    </lineage>
</organism>
<keyword evidence="1" id="KW-0285">Flavoprotein</keyword>
<proteinExistence type="predicted"/>
<dbReference type="Gene3D" id="3.30.465.10">
    <property type="match status" value="1"/>
</dbReference>
<comment type="caution">
    <text evidence="5">The sequence shown here is derived from an EMBL/GenBank/DDBJ whole genome shotgun (WGS) entry which is preliminary data.</text>
</comment>
<keyword evidence="2" id="KW-0274">FAD</keyword>
<dbReference type="Gene3D" id="3.30.43.10">
    <property type="entry name" value="Uridine Diphospho-n-acetylenolpyruvylglucosamine Reductase, domain 2"/>
    <property type="match status" value="1"/>
</dbReference>
<dbReference type="SUPFAM" id="SSF56176">
    <property type="entry name" value="FAD-binding/transporter-associated domain-like"/>
    <property type="match status" value="1"/>
</dbReference>
<evidence type="ECO:0000259" key="4">
    <source>
        <dbReference type="PROSITE" id="PS51387"/>
    </source>
</evidence>
<dbReference type="SMART" id="SM01092">
    <property type="entry name" value="CO_deh_flav_C"/>
    <property type="match status" value="1"/>
</dbReference>
<dbReference type="InterPro" id="IPR051312">
    <property type="entry name" value="Diverse_Substr_Oxidored"/>
</dbReference>
<dbReference type="PANTHER" id="PTHR42659:SF2">
    <property type="entry name" value="XANTHINE DEHYDROGENASE SUBUNIT C-RELATED"/>
    <property type="match status" value="1"/>
</dbReference>
<dbReference type="InterPro" id="IPR002346">
    <property type="entry name" value="Mopterin_DH_FAD-bd"/>
</dbReference>
<dbReference type="PROSITE" id="PS51387">
    <property type="entry name" value="FAD_PCMH"/>
    <property type="match status" value="1"/>
</dbReference>
<dbReference type="InterPro" id="IPR036318">
    <property type="entry name" value="FAD-bd_PCMH-like_sf"/>
</dbReference>